<accession>E9GBI1</accession>
<dbReference type="GO" id="GO:0006508">
    <property type="term" value="P:proteolysis"/>
    <property type="evidence" value="ECO:0007669"/>
    <property type="project" value="InterPro"/>
</dbReference>
<feature type="region of interest" description="Disordered" evidence="3">
    <location>
        <begin position="66"/>
        <end position="85"/>
    </location>
</feature>
<evidence type="ECO:0000256" key="1">
    <source>
        <dbReference type="ARBA" id="ARBA00023157"/>
    </source>
</evidence>
<feature type="signal peptide" evidence="4">
    <location>
        <begin position="1"/>
        <end position="15"/>
    </location>
</feature>
<proteinExistence type="predicted"/>
<keyword evidence="4" id="KW-0732">Signal</keyword>
<evidence type="ECO:0000259" key="5">
    <source>
        <dbReference type="PROSITE" id="PS50215"/>
    </source>
</evidence>
<dbReference type="OrthoDB" id="10035764at2759"/>
<dbReference type="Gene3D" id="3.40.390.10">
    <property type="entry name" value="Collagenase (Catalytic Domain)"/>
    <property type="match status" value="1"/>
</dbReference>
<dbReference type="GO" id="GO:0004222">
    <property type="term" value="F:metalloendopeptidase activity"/>
    <property type="evidence" value="ECO:0007669"/>
    <property type="project" value="InterPro"/>
</dbReference>
<feature type="chain" id="PRO_5012022718" description="Peptidase M12B domain-containing protein" evidence="4">
    <location>
        <begin position="16"/>
        <end position="541"/>
    </location>
</feature>
<dbReference type="GO" id="GO:0046872">
    <property type="term" value="F:metal ion binding"/>
    <property type="evidence" value="ECO:0007669"/>
    <property type="project" value="UniProtKB-KW"/>
</dbReference>
<evidence type="ECO:0000256" key="3">
    <source>
        <dbReference type="SAM" id="MobiDB-lite"/>
    </source>
</evidence>
<name>E9GBI1_DAPPU</name>
<feature type="active site" evidence="2">
    <location>
        <position position="415"/>
    </location>
</feature>
<dbReference type="HOGENOM" id="CLU_037555_0_0_1"/>
<evidence type="ECO:0000256" key="4">
    <source>
        <dbReference type="SAM" id="SignalP"/>
    </source>
</evidence>
<feature type="binding site" evidence="2">
    <location>
        <position position="424"/>
    </location>
    <ligand>
        <name>Zn(2+)</name>
        <dbReference type="ChEBI" id="CHEBI:29105"/>
        <note>catalytic</note>
    </ligand>
</feature>
<dbReference type="AlphaFoldDB" id="E9GBI1"/>
<protein>
    <recommendedName>
        <fullName evidence="5">Peptidase M12B domain-containing protein</fullName>
    </recommendedName>
</protein>
<dbReference type="PANTHER" id="PTHR11905:SF247">
    <property type="entry name" value="PEPTIDASE M12B DOMAIN-CONTAINING PROTEIN"/>
    <property type="match status" value="1"/>
</dbReference>
<dbReference type="Pfam" id="PF01421">
    <property type="entry name" value="Reprolysin"/>
    <property type="match status" value="1"/>
</dbReference>
<dbReference type="SUPFAM" id="SSF55486">
    <property type="entry name" value="Metalloproteases ('zincins'), catalytic domain"/>
    <property type="match status" value="1"/>
</dbReference>
<evidence type="ECO:0000256" key="2">
    <source>
        <dbReference type="PROSITE-ProRule" id="PRU00276"/>
    </source>
</evidence>
<organism evidence="6 7">
    <name type="scientific">Daphnia pulex</name>
    <name type="common">Water flea</name>
    <dbReference type="NCBI Taxonomy" id="6669"/>
    <lineage>
        <taxon>Eukaryota</taxon>
        <taxon>Metazoa</taxon>
        <taxon>Ecdysozoa</taxon>
        <taxon>Arthropoda</taxon>
        <taxon>Crustacea</taxon>
        <taxon>Branchiopoda</taxon>
        <taxon>Diplostraca</taxon>
        <taxon>Cladocera</taxon>
        <taxon>Anomopoda</taxon>
        <taxon>Daphniidae</taxon>
        <taxon>Daphnia</taxon>
    </lineage>
</organism>
<dbReference type="InterPro" id="IPR024079">
    <property type="entry name" value="MetalloPept_cat_dom_sf"/>
</dbReference>
<dbReference type="eggNOG" id="KOG3538">
    <property type="taxonomic scope" value="Eukaryota"/>
</dbReference>
<keyword evidence="2" id="KW-0862">Zinc</keyword>
<dbReference type="PhylomeDB" id="E9GBI1"/>
<dbReference type="InterPro" id="IPR001590">
    <property type="entry name" value="Peptidase_M12B"/>
</dbReference>
<keyword evidence="2" id="KW-0479">Metal-binding</keyword>
<reference evidence="6 7" key="1">
    <citation type="journal article" date="2011" name="Science">
        <title>The ecoresponsive genome of Daphnia pulex.</title>
        <authorList>
            <person name="Colbourne J.K."/>
            <person name="Pfrender M.E."/>
            <person name="Gilbert D."/>
            <person name="Thomas W.K."/>
            <person name="Tucker A."/>
            <person name="Oakley T.H."/>
            <person name="Tokishita S."/>
            <person name="Aerts A."/>
            <person name="Arnold G.J."/>
            <person name="Basu M.K."/>
            <person name="Bauer D.J."/>
            <person name="Caceres C.E."/>
            <person name="Carmel L."/>
            <person name="Casola C."/>
            <person name="Choi J.H."/>
            <person name="Detter J.C."/>
            <person name="Dong Q."/>
            <person name="Dusheyko S."/>
            <person name="Eads B.D."/>
            <person name="Frohlich T."/>
            <person name="Geiler-Samerotte K.A."/>
            <person name="Gerlach D."/>
            <person name="Hatcher P."/>
            <person name="Jogdeo S."/>
            <person name="Krijgsveld J."/>
            <person name="Kriventseva E.V."/>
            <person name="Kultz D."/>
            <person name="Laforsch C."/>
            <person name="Lindquist E."/>
            <person name="Lopez J."/>
            <person name="Manak J.R."/>
            <person name="Muller J."/>
            <person name="Pangilinan J."/>
            <person name="Patwardhan R.P."/>
            <person name="Pitluck S."/>
            <person name="Pritham E.J."/>
            <person name="Rechtsteiner A."/>
            <person name="Rho M."/>
            <person name="Rogozin I.B."/>
            <person name="Sakarya O."/>
            <person name="Salamov A."/>
            <person name="Schaack S."/>
            <person name="Shapiro H."/>
            <person name="Shiga Y."/>
            <person name="Skalitzky C."/>
            <person name="Smith Z."/>
            <person name="Souvorov A."/>
            <person name="Sung W."/>
            <person name="Tang Z."/>
            <person name="Tsuchiya D."/>
            <person name="Tu H."/>
            <person name="Vos H."/>
            <person name="Wang M."/>
            <person name="Wolf Y.I."/>
            <person name="Yamagata H."/>
            <person name="Yamada T."/>
            <person name="Ye Y."/>
            <person name="Shaw J.R."/>
            <person name="Andrews J."/>
            <person name="Crease T.J."/>
            <person name="Tang H."/>
            <person name="Lucas S.M."/>
            <person name="Robertson H.M."/>
            <person name="Bork P."/>
            <person name="Koonin E.V."/>
            <person name="Zdobnov E.M."/>
            <person name="Grigoriev I.V."/>
            <person name="Lynch M."/>
            <person name="Boore J.L."/>
        </authorList>
    </citation>
    <scope>NUCLEOTIDE SEQUENCE [LARGE SCALE GENOMIC DNA]</scope>
</reference>
<sequence length="541" mass="60090">MRWILFLSAIGLASAGVLPEPSELLRSLHTLMNVDELGRTFGVDNSSQVDDYEVVYIRRHRSFMPEDPLQRNASPKTKRSGPRENHAHYSFAANGKNYNLKVRPNNFLMAPNMKTVVRSSGEQVKEIVEEHRRECHFLNIDGGIVAALSHCTKNDIRGYVIDEGRSLEILPIAMRLRQMLRSPVENDNSVVGAHILRSVDPYERLRAHQVEVNLIDKEVTIGEKSKTISDAKGNSRNANNDRTAPNKIIELGIFVDYMAVSLFMPYLGAKQYGKLRELILTFVNAMQALYHLPSLGQRIDFTIVYMEFQEKAPINLINSGDRGKLLDSFCAFQTKLNEPSDSDAEHWDIAFLLSGLDFYSVEGGKNNYVTMGLSTVTGVCTNNYNCVIGEFGVTNQQGQPYPSTGFTSVYVMAHEIGHNLGMSHDSSGNTCTTEGFIMSPSRGVVGEATWSTCSASTLAKVTETCMNDLPTANHPEYNDDKYGDRPGQSWPADEQCRLLLRDPVAFAYFATSADIAASCNSLKCKTPNRDGFFTSGPALFS</sequence>
<feature type="binding site" evidence="2">
    <location>
        <position position="414"/>
    </location>
    <ligand>
        <name>Zn(2+)</name>
        <dbReference type="ChEBI" id="CHEBI:29105"/>
        <note>catalytic</note>
    </ligand>
</feature>
<dbReference type="OMA" id="PCAKESS"/>
<dbReference type="PROSITE" id="PS50215">
    <property type="entry name" value="ADAM_MEPRO"/>
    <property type="match status" value="1"/>
</dbReference>
<dbReference type="InterPro" id="IPR002870">
    <property type="entry name" value="Peptidase_M12B_N"/>
</dbReference>
<feature type="binding site" evidence="2">
    <location>
        <position position="418"/>
    </location>
    <ligand>
        <name>Zn(2+)</name>
        <dbReference type="ChEBI" id="CHEBI:29105"/>
        <note>catalytic</note>
    </ligand>
</feature>
<keyword evidence="7" id="KW-1185">Reference proteome</keyword>
<comment type="caution">
    <text evidence="2">Lacks conserved residue(s) required for the propagation of feature annotation.</text>
</comment>
<feature type="domain" description="Peptidase M12B" evidence="5">
    <location>
        <begin position="247"/>
        <end position="463"/>
    </location>
</feature>
<keyword evidence="1" id="KW-1015">Disulfide bond</keyword>
<evidence type="ECO:0000313" key="7">
    <source>
        <dbReference type="Proteomes" id="UP000000305"/>
    </source>
</evidence>
<evidence type="ECO:0000313" key="6">
    <source>
        <dbReference type="EMBL" id="EFX82961.1"/>
    </source>
</evidence>
<dbReference type="EMBL" id="GL732538">
    <property type="protein sequence ID" value="EFX82961.1"/>
    <property type="molecule type" value="Genomic_DNA"/>
</dbReference>
<dbReference type="Proteomes" id="UP000000305">
    <property type="component" value="Unassembled WGS sequence"/>
</dbReference>
<dbReference type="FunCoup" id="E9GBI1">
    <property type="interactions" value="34"/>
</dbReference>
<dbReference type="PANTHER" id="PTHR11905">
    <property type="entry name" value="ADAM A DISINTEGRIN AND METALLOPROTEASE DOMAIN"/>
    <property type="match status" value="1"/>
</dbReference>
<dbReference type="KEGG" id="dpx:DAPPUDRAFT_100864"/>
<dbReference type="Pfam" id="PF01562">
    <property type="entry name" value="Pep_M12B_propep"/>
    <property type="match status" value="1"/>
</dbReference>
<gene>
    <name evidence="6" type="ORF">DAPPUDRAFT_100864</name>
</gene>
<dbReference type="InParanoid" id="E9GBI1"/>